<proteinExistence type="predicted"/>
<keyword evidence="1" id="KW-1133">Transmembrane helix</keyword>
<gene>
    <name evidence="2" type="ORF">METZ01_LOCUS401743</name>
</gene>
<dbReference type="AlphaFoldDB" id="A0A382VQQ9"/>
<accession>A0A382VQQ9</accession>
<evidence type="ECO:0000256" key="1">
    <source>
        <dbReference type="SAM" id="Phobius"/>
    </source>
</evidence>
<keyword evidence="1" id="KW-0812">Transmembrane</keyword>
<organism evidence="2">
    <name type="scientific">marine metagenome</name>
    <dbReference type="NCBI Taxonomy" id="408172"/>
    <lineage>
        <taxon>unclassified sequences</taxon>
        <taxon>metagenomes</taxon>
        <taxon>ecological metagenomes</taxon>
    </lineage>
</organism>
<feature type="transmembrane region" description="Helical" evidence="1">
    <location>
        <begin position="14"/>
        <end position="33"/>
    </location>
</feature>
<reference evidence="2" key="1">
    <citation type="submission" date="2018-05" db="EMBL/GenBank/DDBJ databases">
        <authorList>
            <person name="Lanie J.A."/>
            <person name="Ng W.-L."/>
            <person name="Kazmierczak K.M."/>
            <person name="Andrzejewski T.M."/>
            <person name="Davidsen T.M."/>
            <person name="Wayne K.J."/>
            <person name="Tettelin H."/>
            <person name="Glass J.I."/>
            <person name="Rusch D."/>
            <person name="Podicherti R."/>
            <person name="Tsui H.-C.T."/>
            <person name="Winkler M.E."/>
        </authorList>
    </citation>
    <scope>NUCLEOTIDE SEQUENCE</scope>
</reference>
<name>A0A382VQQ9_9ZZZZ</name>
<protein>
    <submittedName>
        <fullName evidence="2">Uncharacterized protein</fullName>
    </submittedName>
</protein>
<evidence type="ECO:0000313" key="2">
    <source>
        <dbReference type="EMBL" id="SVD48889.1"/>
    </source>
</evidence>
<dbReference type="EMBL" id="UINC01153915">
    <property type="protein sequence ID" value="SVD48889.1"/>
    <property type="molecule type" value="Genomic_DNA"/>
</dbReference>
<keyword evidence="1" id="KW-0472">Membrane</keyword>
<sequence>MVLSYWPVSDRKGVSLYACGLKLVMTISINLGLDVL</sequence>